<accession>A0AAV7H8N9</accession>
<dbReference type="PANTHER" id="PTHR33882:SF2">
    <property type="entry name" value="EXPRESSED PROTEIN"/>
    <property type="match status" value="1"/>
</dbReference>
<reference evidence="1 2" key="1">
    <citation type="journal article" date="2021" name="Hortic Res">
        <title>Chromosome-scale assembly of the Dendrobium chrysotoxum genome enhances the understanding of orchid evolution.</title>
        <authorList>
            <person name="Zhang Y."/>
            <person name="Zhang G.Q."/>
            <person name="Zhang D."/>
            <person name="Liu X.D."/>
            <person name="Xu X.Y."/>
            <person name="Sun W.H."/>
            <person name="Yu X."/>
            <person name="Zhu X."/>
            <person name="Wang Z.W."/>
            <person name="Zhao X."/>
            <person name="Zhong W.Y."/>
            <person name="Chen H."/>
            <person name="Yin W.L."/>
            <person name="Huang T."/>
            <person name="Niu S.C."/>
            <person name="Liu Z.J."/>
        </authorList>
    </citation>
    <scope>NUCLEOTIDE SEQUENCE [LARGE SCALE GENOMIC DNA]</scope>
    <source>
        <strain evidence="1">Lindl</strain>
    </source>
</reference>
<protein>
    <submittedName>
        <fullName evidence="1">Uncharacterized protein</fullName>
    </submittedName>
</protein>
<keyword evidence="2" id="KW-1185">Reference proteome</keyword>
<sequence>MGSIGPLPPQLVRSLAMSTNLLGRPSEVHQEGHDRLSVLAFGEWDGKVGLPDYSIDFSRIQEHRRQNKSRFEVSILFFLDQKCLEIESLCDSLTLYLTLLK</sequence>
<evidence type="ECO:0000313" key="1">
    <source>
        <dbReference type="EMBL" id="KAH0464237.1"/>
    </source>
</evidence>
<proteinExistence type="predicted"/>
<name>A0AAV7H8N9_DENCH</name>
<dbReference type="AlphaFoldDB" id="A0AAV7H8N9"/>
<dbReference type="Proteomes" id="UP000775213">
    <property type="component" value="Unassembled WGS sequence"/>
</dbReference>
<evidence type="ECO:0000313" key="2">
    <source>
        <dbReference type="Proteomes" id="UP000775213"/>
    </source>
</evidence>
<dbReference type="EMBL" id="JAGFBR010000007">
    <property type="protein sequence ID" value="KAH0464237.1"/>
    <property type="molecule type" value="Genomic_DNA"/>
</dbReference>
<organism evidence="1 2">
    <name type="scientific">Dendrobium chrysotoxum</name>
    <name type="common">Orchid</name>
    <dbReference type="NCBI Taxonomy" id="161865"/>
    <lineage>
        <taxon>Eukaryota</taxon>
        <taxon>Viridiplantae</taxon>
        <taxon>Streptophyta</taxon>
        <taxon>Embryophyta</taxon>
        <taxon>Tracheophyta</taxon>
        <taxon>Spermatophyta</taxon>
        <taxon>Magnoliopsida</taxon>
        <taxon>Liliopsida</taxon>
        <taxon>Asparagales</taxon>
        <taxon>Orchidaceae</taxon>
        <taxon>Epidendroideae</taxon>
        <taxon>Malaxideae</taxon>
        <taxon>Dendrobiinae</taxon>
        <taxon>Dendrobium</taxon>
    </lineage>
</organism>
<gene>
    <name evidence="1" type="ORF">IEQ34_007023</name>
</gene>
<comment type="caution">
    <text evidence="1">The sequence shown here is derived from an EMBL/GenBank/DDBJ whole genome shotgun (WGS) entry which is preliminary data.</text>
</comment>
<dbReference type="PANTHER" id="PTHR33882">
    <property type="entry name" value="PATHOGENIC TYPE III EFFECTOR AVIRULENCE FACTOR AVR AVRRPT-CLEAVAGE: CLEAVAGE SITE PROTEIN"/>
    <property type="match status" value="1"/>
</dbReference>